<dbReference type="InterPro" id="IPR013328">
    <property type="entry name" value="6PGD_dom2"/>
</dbReference>
<protein>
    <submittedName>
        <fullName evidence="5">Uncharacterized protein</fullName>
    </submittedName>
</protein>
<evidence type="ECO:0000313" key="6">
    <source>
        <dbReference type="Proteomes" id="UP001165060"/>
    </source>
</evidence>
<dbReference type="PANTHER" id="PTHR43580">
    <property type="entry name" value="OXIDOREDUCTASE GLYR1-RELATED"/>
    <property type="match status" value="1"/>
</dbReference>
<dbReference type="Pfam" id="PF14833">
    <property type="entry name" value="NAD_binding_11"/>
    <property type="match status" value="1"/>
</dbReference>
<dbReference type="InterPro" id="IPR036291">
    <property type="entry name" value="NAD(P)-bd_dom_sf"/>
</dbReference>
<comment type="caution">
    <text evidence="5">The sequence shown here is derived from an EMBL/GenBank/DDBJ whole genome shotgun (WGS) entry which is preliminary data.</text>
</comment>
<evidence type="ECO:0000259" key="3">
    <source>
        <dbReference type="Pfam" id="PF03446"/>
    </source>
</evidence>
<evidence type="ECO:0000256" key="1">
    <source>
        <dbReference type="ARBA" id="ARBA00007598"/>
    </source>
</evidence>
<dbReference type="Gene3D" id="1.10.1040.10">
    <property type="entry name" value="N-(1-d-carboxylethyl)-l-norvaline Dehydrogenase, domain 2"/>
    <property type="match status" value="1"/>
</dbReference>
<evidence type="ECO:0000259" key="4">
    <source>
        <dbReference type="Pfam" id="PF14833"/>
    </source>
</evidence>
<feature type="domain" description="3-hydroxyisobutyrate dehydrogenase-like NAD-binding" evidence="4">
    <location>
        <begin position="183"/>
        <end position="301"/>
    </location>
</feature>
<evidence type="ECO:0000313" key="5">
    <source>
        <dbReference type="EMBL" id="GMI42086.1"/>
    </source>
</evidence>
<dbReference type="Pfam" id="PF03446">
    <property type="entry name" value="NAD_binding_2"/>
    <property type="match status" value="1"/>
</dbReference>
<dbReference type="InterPro" id="IPR051265">
    <property type="entry name" value="HIBADH-related_NP60_sf"/>
</dbReference>
<feature type="region of interest" description="Disordered" evidence="2">
    <location>
        <begin position="413"/>
        <end position="448"/>
    </location>
</feature>
<dbReference type="SUPFAM" id="SSF48179">
    <property type="entry name" value="6-phosphogluconate dehydrogenase C-terminal domain-like"/>
    <property type="match status" value="1"/>
</dbReference>
<reference evidence="5 6" key="1">
    <citation type="journal article" date="2023" name="Commun. Biol.">
        <title>Genome analysis of Parmales, the sister group of diatoms, reveals the evolutionary specialization of diatoms from phago-mixotrophs to photoautotrophs.</title>
        <authorList>
            <person name="Ban H."/>
            <person name="Sato S."/>
            <person name="Yoshikawa S."/>
            <person name="Yamada K."/>
            <person name="Nakamura Y."/>
            <person name="Ichinomiya M."/>
            <person name="Sato N."/>
            <person name="Blanc-Mathieu R."/>
            <person name="Endo H."/>
            <person name="Kuwata A."/>
            <person name="Ogata H."/>
        </authorList>
    </citation>
    <scope>NUCLEOTIDE SEQUENCE [LARGE SCALE GENOMIC DNA]</scope>
</reference>
<dbReference type="InterPro" id="IPR029154">
    <property type="entry name" value="HIBADH-like_NADP-bd"/>
</dbReference>
<sequence length="608" mass="64698">MLSSSILNRSMSTVGIVGVGKMGAAIASNLVEAGHSVHLYDVNEEATAAFASSHEQLTAAPSVTSLASSCPTIISMLPNDKVLNSVCVDQGLVETLATSHDSSLHVSCSTVSPHTSRDLSALHTKFSAGSKFVSAPVFARPDGLARKQASFPMSSCCADALAEATALMEPSNGKVFPFGSDPGSGNVVKITGNFWIACAIEGMAEGLALAEANGCDRVAVKDMLTSTIFDCLIYKGYGQRVSERDHAPGGFALELGLKDVTLALDTGYQSNVPLPFAGVMKNGFTTAMAKGRENLDWSALALHASESAGVDVSAAVEKSCETMEEGVRPAAVLSRRRAMLGGSRAFSTRSEAAPQAEEVVARHVKILNDLVGMNTVGESQLEAAVGGGWATALRRQEEGGGSKWEDALRQQRRQVGGSRAYTTSASVRSEAIGGEAREREREGGVAIKGGGGSMGYFDRIDAVKESERDGEKARRDRLEAVGAQVKRREFSTGRKELEVAGSEDVDQELVGAHMQVFQEIKVEERMGKEVGGEELWRKHMAIGAQVKREFSTGSRRELEVAGSEDVDQELVGAHMQVFQEIKVEERMGKEVGGEELWRKHVELGKAAA</sequence>
<dbReference type="InterPro" id="IPR008927">
    <property type="entry name" value="6-PGluconate_DH-like_C_sf"/>
</dbReference>
<dbReference type="InterPro" id="IPR006115">
    <property type="entry name" value="6PGDH_NADP-bd"/>
</dbReference>
<proteinExistence type="inferred from homology"/>
<comment type="similarity">
    <text evidence="1">Belongs to the HIBADH-related family. NP60 subfamily.</text>
</comment>
<dbReference type="EMBL" id="BRYB01001047">
    <property type="protein sequence ID" value="GMI42086.1"/>
    <property type="molecule type" value="Genomic_DNA"/>
</dbReference>
<feature type="domain" description="6-phosphogluconate dehydrogenase NADP-binding" evidence="3">
    <location>
        <begin position="13"/>
        <end position="169"/>
    </location>
</feature>
<dbReference type="SUPFAM" id="SSF51735">
    <property type="entry name" value="NAD(P)-binding Rossmann-fold domains"/>
    <property type="match status" value="1"/>
</dbReference>
<dbReference type="Gene3D" id="3.40.50.720">
    <property type="entry name" value="NAD(P)-binding Rossmann-like Domain"/>
    <property type="match status" value="1"/>
</dbReference>
<dbReference type="PANTHER" id="PTHR43580:SF8">
    <property type="entry name" value="6-PHOSPHOGLUCONATE DEHYDROGENASE NADP-BINDING DOMAIN-CONTAINING PROTEIN-RELATED"/>
    <property type="match status" value="1"/>
</dbReference>
<evidence type="ECO:0000256" key="2">
    <source>
        <dbReference type="SAM" id="MobiDB-lite"/>
    </source>
</evidence>
<name>A0ABQ6N7H6_9STRA</name>
<gene>
    <name evidence="5" type="ORF">TeGR_g9497</name>
</gene>
<accession>A0ABQ6N7H6</accession>
<dbReference type="Proteomes" id="UP001165060">
    <property type="component" value="Unassembled WGS sequence"/>
</dbReference>
<keyword evidence="6" id="KW-1185">Reference proteome</keyword>
<organism evidence="5 6">
    <name type="scientific">Tetraparma gracilis</name>
    <dbReference type="NCBI Taxonomy" id="2962635"/>
    <lineage>
        <taxon>Eukaryota</taxon>
        <taxon>Sar</taxon>
        <taxon>Stramenopiles</taxon>
        <taxon>Ochrophyta</taxon>
        <taxon>Bolidophyceae</taxon>
        <taxon>Parmales</taxon>
        <taxon>Triparmaceae</taxon>
        <taxon>Tetraparma</taxon>
    </lineage>
</organism>